<dbReference type="PANTHER" id="PTHR46552:SF1">
    <property type="entry name" value="NADH-UBIQUINONE OXIDOREDUCTASE CHAIN 2"/>
    <property type="match status" value="1"/>
</dbReference>
<keyword evidence="7 18" id="KW-0679">Respiratory chain</keyword>
<evidence type="ECO:0000256" key="14">
    <source>
        <dbReference type="ARBA" id="ARBA00023075"/>
    </source>
</evidence>
<keyword evidence="16 18" id="KW-0472">Membrane</keyword>
<organism evidence="20">
    <name type="scientific">Lachesilla sp. LaspGHN</name>
    <dbReference type="NCBI Taxonomy" id="2597012"/>
    <lineage>
        <taxon>Eukaryota</taxon>
        <taxon>Metazoa</taxon>
        <taxon>Ecdysozoa</taxon>
        <taxon>Arthropoda</taxon>
        <taxon>Hexapoda</taxon>
        <taxon>Insecta</taxon>
        <taxon>Pterygota</taxon>
        <taxon>Neoptera</taxon>
        <taxon>Paraneoptera</taxon>
        <taxon>Psocodea</taxon>
        <taxon>Psocomorpha</taxon>
        <taxon>Homilopsocidea</taxon>
        <taxon>Lachesilloidea</taxon>
        <taxon>Lachesillidae</taxon>
        <taxon>Lachesilla</taxon>
    </lineage>
</organism>
<evidence type="ECO:0000256" key="4">
    <source>
        <dbReference type="ARBA" id="ARBA00012944"/>
    </source>
</evidence>
<name>A0A8K1ZFY8_9NEOP</name>
<dbReference type="PRINTS" id="PR01436">
    <property type="entry name" value="NADHDHGNASE2"/>
</dbReference>
<evidence type="ECO:0000256" key="8">
    <source>
        <dbReference type="ARBA" id="ARBA00022692"/>
    </source>
</evidence>
<feature type="transmembrane region" description="Helical" evidence="18">
    <location>
        <begin position="60"/>
        <end position="82"/>
    </location>
</feature>
<reference evidence="20" key="1">
    <citation type="submission" date="2021-05" db="EMBL/GenBank/DDBJ databases">
        <title>Mitochondrial genomes within bark lice (Insecta: Psocodea: Psocomorpha) reveal novel gene rearrangements containing phylogenetic signal.</title>
        <authorList>
            <person name="Saenz Manchola O.F."/>
            <person name="Virrueta Herrera S."/>
            <person name="D'alessio L.M."/>
            <person name="Yoshizawa K."/>
            <person name="Garcia Aldrete A.N."/>
            <person name="Johnson K.P."/>
        </authorList>
    </citation>
    <scope>NUCLEOTIDE SEQUENCE</scope>
</reference>
<keyword evidence="9 18" id="KW-0999">Mitochondrion inner membrane</keyword>
<evidence type="ECO:0000256" key="5">
    <source>
        <dbReference type="ARBA" id="ARBA00021008"/>
    </source>
</evidence>
<protein>
    <recommendedName>
        <fullName evidence="5 18">NADH-ubiquinone oxidoreductase chain 2</fullName>
        <ecNumber evidence="4 18">7.1.1.2</ecNumber>
    </recommendedName>
</protein>
<feature type="transmembrane region" description="Helical" evidence="18">
    <location>
        <begin position="7"/>
        <end position="33"/>
    </location>
</feature>
<evidence type="ECO:0000256" key="16">
    <source>
        <dbReference type="ARBA" id="ARBA00023136"/>
    </source>
</evidence>
<dbReference type="InterPro" id="IPR050175">
    <property type="entry name" value="Complex_I_Subunit_2"/>
</dbReference>
<evidence type="ECO:0000256" key="1">
    <source>
        <dbReference type="ARBA" id="ARBA00003257"/>
    </source>
</evidence>
<keyword evidence="12 18" id="KW-1133">Transmembrane helix</keyword>
<evidence type="ECO:0000256" key="11">
    <source>
        <dbReference type="ARBA" id="ARBA00022982"/>
    </source>
</evidence>
<feature type="domain" description="NADH:quinone oxidoreductase/Mrp antiporter transmembrane" evidence="19">
    <location>
        <begin position="23"/>
        <end position="278"/>
    </location>
</feature>
<feature type="transmembrane region" description="Helical" evidence="18">
    <location>
        <begin position="136"/>
        <end position="161"/>
    </location>
</feature>
<dbReference type="AlphaFoldDB" id="A0A8K1ZFY8"/>
<dbReference type="Pfam" id="PF00361">
    <property type="entry name" value="Proton_antipo_M"/>
    <property type="match status" value="1"/>
</dbReference>
<evidence type="ECO:0000256" key="15">
    <source>
        <dbReference type="ARBA" id="ARBA00023128"/>
    </source>
</evidence>
<feature type="transmembrane region" description="Helical" evidence="18">
    <location>
        <begin position="263"/>
        <end position="286"/>
    </location>
</feature>
<keyword evidence="13 18" id="KW-0520">NAD</keyword>
<evidence type="ECO:0000256" key="7">
    <source>
        <dbReference type="ARBA" id="ARBA00022660"/>
    </source>
</evidence>
<evidence type="ECO:0000256" key="18">
    <source>
        <dbReference type="RuleBase" id="RU003403"/>
    </source>
</evidence>
<dbReference type="InterPro" id="IPR001750">
    <property type="entry name" value="ND/Mrp_TM"/>
</dbReference>
<evidence type="ECO:0000256" key="13">
    <source>
        <dbReference type="ARBA" id="ARBA00023027"/>
    </source>
</evidence>
<comment type="subcellular location">
    <subcellularLocation>
        <location evidence="2 18">Mitochondrion inner membrane</location>
        <topology evidence="2 18">Multi-pass membrane protein</topology>
    </subcellularLocation>
</comment>
<keyword evidence="14 18" id="KW-0830">Ubiquinone</keyword>
<sequence>MLNNLNILFMILIFSSSILSVSSSSWLGVWMGLELNMLSFIPLLIEQKNSLSNEVGLKYFLVQAMASSLFISFSIMNTFWFIPFSIFNPMNFNLLILPLLIKLGAAPFQTWFIMLMNKLNWWKALLLATWQKFTPLVILSYIFMNQIIIIMISSFSLLVGSVGGLTQTSFQKIFAFSSISHLGWIISSLLVSSQLMFLYFVLYTLMNTMLFLFMFLFNTFHFNQNLLNLQSTIFTLSILSLSGLPPFWGFISKWLVIQNLISLNQMLLTFLLIFSALINLIFYLRLITNYSMLSFSSMKWLTDKNKISKTSLMIFFALNLMGLLMFNFILL</sequence>
<feature type="transmembrane region" description="Helical" evidence="18">
    <location>
        <begin position="232"/>
        <end position="251"/>
    </location>
</feature>
<dbReference type="EMBL" id="MZ274203">
    <property type="protein sequence ID" value="UGS80438.1"/>
    <property type="molecule type" value="Genomic_DNA"/>
</dbReference>
<evidence type="ECO:0000256" key="12">
    <source>
        <dbReference type="ARBA" id="ARBA00022989"/>
    </source>
</evidence>
<evidence type="ECO:0000256" key="2">
    <source>
        <dbReference type="ARBA" id="ARBA00004448"/>
    </source>
</evidence>
<accession>A0A8K1ZFY8</accession>
<evidence type="ECO:0000256" key="3">
    <source>
        <dbReference type="ARBA" id="ARBA00007012"/>
    </source>
</evidence>
<comment type="catalytic activity">
    <reaction evidence="17 18">
        <text>a ubiquinone + NADH + 5 H(+)(in) = a ubiquinol + NAD(+) + 4 H(+)(out)</text>
        <dbReference type="Rhea" id="RHEA:29091"/>
        <dbReference type="Rhea" id="RHEA-COMP:9565"/>
        <dbReference type="Rhea" id="RHEA-COMP:9566"/>
        <dbReference type="ChEBI" id="CHEBI:15378"/>
        <dbReference type="ChEBI" id="CHEBI:16389"/>
        <dbReference type="ChEBI" id="CHEBI:17976"/>
        <dbReference type="ChEBI" id="CHEBI:57540"/>
        <dbReference type="ChEBI" id="CHEBI:57945"/>
        <dbReference type="EC" id="7.1.1.2"/>
    </reaction>
</comment>
<dbReference type="GO" id="GO:0005743">
    <property type="term" value="C:mitochondrial inner membrane"/>
    <property type="evidence" value="ECO:0007669"/>
    <property type="project" value="UniProtKB-SubCell"/>
</dbReference>
<gene>
    <name evidence="20" type="primary">ND2</name>
</gene>
<feature type="transmembrane region" description="Helical" evidence="18">
    <location>
        <begin position="94"/>
        <end position="116"/>
    </location>
</feature>
<keyword evidence="15 18" id="KW-0496">Mitochondrion</keyword>
<geneLocation type="mitochondrion" evidence="20"/>
<proteinExistence type="inferred from homology"/>
<dbReference type="GO" id="GO:0008137">
    <property type="term" value="F:NADH dehydrogenase (ubiquinone) activity"/>
    <property type="evidence" value="ECO:0007669"/>
    <property type="project" value="UniProtKB-EC"/>
</dbReference>
<keyword evidence="11 18" id="KW-0249">Electron transport</keyword>
<evidence type="ECO:0000256" key="6">
    <source>
        <dbReference type="ARBA" id="ARBA00022448"/>
    </source>
</evidence>
<evidence type="ECO:0000259" key="19">
    <source>
        <dbReference type="Pfam" id="PF00361"/>
    </source>
</evidence>
<comment type="function">
    <text evidence="18">Core subunit of the mitochondrial membrane respiratory chain NADH dehydrogenase (Complex I) which catalyzes electron transfer from NADH through the respiratory chain, using ubiquinone as an electron acceptor. Essential for the catalytic activity and assembly of complex I.</text>
</comment>
<keyword evidence="10 18" id="KW-1278">Translocase</keyword>
<comment type="function">
    <text evidence="1">Core subunit of the mitochondrial membrane respiratory chain NADH dehydrogenase (Complex I) that is believed to belong to the minimal assembly required for catalysis. Complex I functions in the transfer of electrons from NADH to the respiratory chain. The immediate electron acceptor for the enzyme is believed to be ubiquinone.</text>
</comment>
<dbReference type="GO" id="GO:0006120">
    <property type="term" value="P:mitochondrial electron transport, NADH to ubiquinone"/>
    <property type="evidence" value="ECO:0007669"/>
    <property type="project" value="InterPro"/>
</dbReference>
<comment type="similarity">
    <text evidence="3 18">Belongs to the complex I subunit 2 family.</text>
</comment>
<evidence type="ECO:0000313" key="20">
    <source>
        <dbReference type="EMBL" id="UGS80438.1"/>
    </source>
</evidence>
<feature type="transmembrane region" description="Helical" evidence="18">
    <location>
        <begin position="173"/>
        <end position="191"/>
    </location>
</feature>
<evidence type="ECO:0000256" key="10">
    <source>
        <dbReference type="ARBA" id="ARBA00022967"/>
    </source>
</evidence>
<keyword evidence="8 18" id="KW-0812">Transmembrane</keyword>
<dbReference type="PANTHER" id="PTHR46552">
    <property type="entry name" value="NADH-UBIQUINONE OXIDOREDUCTASE CHAIN 2"/>
    <property type="match status" value="1"/>
</dbReference>
<feature type="transmembrane region" description="Helical" evidence="18">
    <location>
        <begin position="197"/>
        <end position="220"/>
    </location>
</feature>
<feature type="transmembrane region" description="Helical" evidence="18">
    <location>
        <begin position="307"/>
        <end position="330"/>
    </location>
</feature>
<evidence type="ECO:0000256" key="9">
    <source>
        <dbReference type="ARBA" id="ARBA00022792"/>
    </source>
</evidence>
<dbReference type="EC" id="7.1.1.2" evidence="4 18"/>
<evidence type="ECO:0000256" key="17">
    <source>
        <dbReference type="ARBA" id="ARBA00049551"/>
    </source>
</evidence>
<dbReference type="InterPro" id="IPR003917">
    <property type="entry name" value="NADH_UbQ_OxRdtase_chain2"/>
</dbReference>
<keyword evidence="6" id="KW-0813">Transport</keyword>